<dbReference type="Proteomes" id="UP001157418">
    <property type="component" value="Unassembled WGS sequence"/>
</dbReference>
<keyword evidence="2" id="KW-1185">Reference proteome</keyword>
<evidence type="ECO:0000313" key="2">
    <source>
        <dbReference type="Proteomes" id="UP001157418"/>
    </source>
</evidence>
<comment type="caution">
    <text evidence="1">The sequence shown here is derived from an EMBL/GenBank/DDBJ whole genome shotgun (WGS) entry which is preliminary data.</text>
</comment>
<accession>A0AAU9P377</accession>
<evidence type="ECO:0000313" key="1">
    <source>
        <dbReference type="EMBL" id="CAH1444712.1"/>
    </source>
</evidence>
<dbReference type="EMBL" id="CAKMRJ010005523">
    <property type="protein sequence ID" value="CAH1444712.1"/>
    <property type="molecule type" value="Genomic_DNA"/>
</dbReference>
<protein>
    <submittedName>
        <fullName evidence="1">Uncharacterized protein</fullName>
    </submittedName>
</protein>
<proteinExistence type="predicted"/>
<sequence length="119" mass="13429">MKKTVQFRPTPILSVTSFPRVLPRLGSLSHKQKTLSVSLSAASFRRVKNLCATTYHHRCTKRTAATSLGDSTGGDLVSLSQLLSFLASRSLFRKQCLLWIYPWKTYLYLSWSISSQGFL</sequence>
<dbReference type="AlphaFoldDB" id="A0AAU9P377"/>
<reference evidence="1 2" key="1">
    <citation type="submission" date="2022-01" db="EMBL/GenBank/DDBJ databases">
        <authorList>
            <person name="Xiong W."/>
            <person name="Schranz E."/>
        </authorList>
    </citation>
    <scope>NUCLEOTIDE SEQUENCE [LARGE SCALE GENOMIC DNA]</scope>
</reference>
<organism evidence="1 2">
    <name type="scientific">Lactuca virosa</name>
    <dbReference type="NCBI Taxonomy" id="75947"/>
    <lineage>
        <taxon>Eukaryota</taxon>
        <taxon>Viridiplantae</taxon>
        <taxon>Streptophyta</taxon>
        <taxon>Embryophyta</taxon>
        <taxon>Tracheophyta</taxon>
        <taxon>Spermatophyta</taxon>
        <taxon>Magnoliopsida</taxon>
        <taxon>eudicotyledons</taxon>
        <taxon>Gunneridae</taxon>
        <taxon>Pentapetalae</taxon>
        <taxon>asterids</taxon>
        <taxon>campanulids</taxon>
        <taxon>Asterales</taxon>
        <taxon>Asteraceae</taxon>
        <taxon>Cichorioideae</taxon>
        <taxon>Cichorieae</taxon>
        <taxon>Lactucinae</taxon>
        <taxon>Lactuca</taxon>
    </lineage>
</organism>
<gene>
    <name evidence="1" type="ORF">LVIROSA_LOCUS30523</name>
</gene>
<name>A0AAU9P377_9ASTR</name>